<keyword evidence="20" id="KW-1185">Reference proteome</keyword>
<protein>
    <recommendedName>
        <fullName evidence="6 14">Succinate dehydrogenase flavoprotein subunit</fullName>
        <ecNumber evidence="5 15">1.3.5.1</ecNumber>
    </recommendedName>
</protein>
<evidence type="ECO:0000256" key="2">
    <source>
        <dbReference type="ARBA" id="ARBA00004170"/>
    </source>
</evidence>
<comment type="pathway">
    <text evidence="3 15">Carbohydrate metabolism; tricarboxylic acid cycle; fumarate from succinate (bacterial route): step 1/1.</text>
</comment>
<feature type="domain" description="FAD-dependent oxidoreductase 2 FAD-binding" evidence="17">
    <location>
        <begin position="7"/>
        <end position="400"/>
    </location>
</feature>
<comment type="catalytic activity">
    <reaction evidence="13 15">
        <text>a quinone + succinate = fumarate + a quinol</text>
        <dbReference type="Rhea" id="RHEA:40523"/>
        <dbReference type="ChEBI" id="CHEBI:24646"/>
        <dbReference type="ChEBI" id="CHEBI:29806"/>
        <dbReference type="ChEBI" id="CHEBI:30031"/>
        <dbReference type="ChEBI" id="CHEBI:132124"/>
        <dbReference type="EC" id="1.3.5.1"/>
    </reaction>
</comment>
<name>A0ABU4ATT8_9NOCA</name>
<dbReference type="NCBIfam" id="TIGR01812">
    <property type="entry name" value="sdhA_frdA_Gneg"/>
    <property type="match status" value="1"/>
</dbReference>
<dbReference type="Gene3D" id="4.10.80.40">
    <property type="entry name" value="succinate dehydrogenase protein domain"/>
    <property type="match status" value="1"/>
</dbReference>
<comment type="subcellular location">
    <subcellularLocation>
        <location evidence="2">Membrane</location>
        <topology evidence="2">Peripheral membrane protein</topology>
    </subcellularLocation>
</comment>
<dbReference type="InterPro" id="IPR036188">
    <property type="entry name" value="FAD/NAD-bd_sf"/>
</dbReference>
<evidence type="ECO:0000256" key="12">
    <source>
        <dbReference type="ARBA" id="ARBA00023136"/>
    </source>
</evidence>
<evidence type="ECO:0000256" key="4">
    <source>
        <dbReference type="ARBA" id="ARBA00008040"/>
    </source>
</evidence>
<comment type="similarity">
    <text evidence="4 15">Belongs to the FAD-dependent oxidoreductase 2 family. FRD/SDH subfamily.</text>
</comment>
<evidence type="ECO:0000256" key="10">
    <source>
        <dbReference type="ARBA" id="ARBA00022982"/>
    </source>
</evidence>
<dbReference type="InterPro" id="IPR003952">
    <property type="entry name" value="FRD_SDH_FAD_BS"/>
</dbReference>
<dbReference type="InterPro" id="IPR003953">
    <property type="entry name" value="FAD-dep_OxRdtase_2_FAD-bd"/>
</dbReference>
<keyword evidence="9 15" id="KW-0274">FAD</keyword>
<keyword evidence="15" id="KW-0816">Tricarboxylic acid cycle</keyword>
<evidence type="ECO:0000256" key="11">
    <source>
        <dbReference type="ARBA" id="ARBA00023002"/>
    </source>
</evidence>
<sequence length="583" mass="64933">MQEHRYDVLIVGAGGAGMRAAIEAGPRARTAVLTKLYPTRSHTGAAQGGMCAALANVEEDNWEWHTFDTVKGGDYLADQDAVEIMAKEAIDAVLDLEKMGLPFNRTPEGKIDQRRFGGHTRDHGKAPVRRACYAADRTGHMILQTLYQNCVKHDVEFYNEFYALDLCLTETDDGPVATGIIAYELSTGELHIFHAKSIIFATGGSGRIYKTTSNAHTLTGDGMSIVFRKGLPLEDMEFHQFHPTGLAGLGILISEAVRGEGGILRNESGERFMERYAPTIKDLAPRDIVARSMVLEVLEGRGGGPNKDYVYIDVTHIPEEVLDEKLPDIMEFSRTYLGVDPVKEPVPVYPTCHYVMGGIPTKIRGEVLRNNEDIVPGLYAAGECACVSVHGANRLGTNSLLDINVFGRRAGIAAAEYANSVDFTPLPEEPAKMVQDWLELILSDHGHERAADIRTEMQQSMDNNASVFRTEERLETALKDVRALKERYNKITVEDKGKRYNSDLLEAIELGFLLEMAEVTVVGALNRKESRGGHAREDYPERNDAEYMKHTMAYKEGEGLLTEIRLDYKPVIQTRYEPMERKY</sequence>
<evidence type="ECO:0000259" key="17">
    <source>
        <dbReference type="Pfam" id="PF00890"/>
    </source>
</evidence>
<evidence type="ECO:0000256" key="6">
    <source>
        <dbReference type="ARBA" id="ARBA00019965"/>
    </source>
</evidence>
<dbReference type="InterPro" id="IPR011281">
    <property type="entry name" value="Succ_DH_flav_su_fwd"/>
</dbReference>
<keyword evidence="12 15" id="KW-0472">Membrane</keyword>
<evidence type="ECO:0000256" key="16">
    <source>
        <dbReference type="SAM" id="Coils"/>
    </source>
</evidence>
<reference evidence="19 20" key="1">
    <citation type="submission" date="2023-10" db="EMBL/GenBank/DDBJ databases">
        <title>Development of a sustainable strategy for remediation of hydrocarbon-contaminated territories based on the waste exchange concept.</title>
        <authorList>
            <person name="Krivoruchko A."/>
        </authorList>
    </citation>
    <scope>NUCLEOTIDE SEQUENCE [LARGE SCALE GENOMIC DNA]</scope>
    <source>
        <strain evidence="19 20">IEGM 1322</strain>
    </source>
</reference>
<dbReference type="InterPro" id="IPR015939">
    <property type="entry name" value="Fum_Rdtase/Succ_DH_flav-like_C"/>
</dbReference>
<dbReference type="SUPFAM" id="SSF46977">
    <property type="entry name" value="Succinate dehydrogenase/fumarate reductase flavoprotein C-terminal domain"/>
    <property type="match status" value="1"/>
</dbReference>
<dbReference type="Pfam" id="PF02910">
    <property type="entry name" value="Succ_DH_flav_C"/>
    <property type="match status" value="1"/>
</dbReference>
<evidence type="ECO:0000256" key="15">
    <source>
        <dbReference type="RuleBase" id="RU362051"/>
    </source>
</evidence>
<evidence type="ECO:0000256" key="14">
    <source>
        <dbReference type="NCBIfam" id="TIGR01816"/>
    </source>
</evidence>
<evidence type="ECO:0000256" key="9">
    <source>
        <dbReference type="ARBA" id="ARBA00022827"/>
    </source>
</evidence>
<dbReference type="Gene3D" id="3.90.700.10">
    <property type="entry name" value="Succinate dehydrogenase/fumarate reductase flavoprotein, catalytic domain"/>
    <property type="match status" value="1"/>
</dbReference>
<evidence type="ECO:0000313" key="20">
    <source>
        <dbReference type="Proteomes" id="UP001185899"/>
    </source>
</evidence>
<dbReference type="RefSeq" id="WP_032397463.1">
    <property type="nucleotide sequence ID" value="NZ_JAWLKE010000002.1"/>
</dbReference>
<dbReference type="InterPro" id="IPR030664">
    <property type="entry name" value="SdhA/FrdA/AprA"/>
</dbReference>
<keyword evidence="16" id="KW-0175">Coiled coil</keyword>
<evidence type="ECO:0000256" key="1">
    <source>
        <dbReference type="ARBA" id="ARBA00001974"/>
    </source>
</evidence>
<keyword evidence="7 15" id="KW-0813">Transport</keyword>
<dbReference type="PRINTS" id="PR00411">
    <property type="entry name" value="PNDRDTASEI"/>
</dbReference>
<organism evidence="19 20">
    <name type="scientific">Rhodococcus cercidiphylli</name>
    <dbReference type="NCBI Taxonomy" id="489916"/>
    <lineage>
        <taxon>Bacteria</taxon>
        <taxon>Bacillati</taxon>
        <taxon>Actinomycetota</taxon>
        <taxon>Actinomycetes</taxon>
        <taxon>Mycobacteriales</taxon>
        <taxon>Nocardiaceae</taxon>
        <taxon>Rhodococcus</taxon>
    </lineage>
</organism>
<dbReference type="Gene3D" id="1.20.58.100">
    <property type="entry name" value="Fumarate reductase/succinate dehydrogenase flavoprotein-like, C-terminal domain"/>
    <property type="match status" value="1"/>
</dbReference>
<dbReference type="PANTHER" id="PTHR11632:SF51">
    <property type="entry name" value="SUCCINATE DEHYDROGENASE [UBIQUINONE] FLAVOPROTEIN SUBUNIT, MITOCHONDRIAL"/>
    <property type="match status" value="1"/>
</dbReference>
<evidence type="ECO:0000256" key="13">
    <source>
        <dbReference type="ARBA" id="ARBA00049220"/>
    </source>
</evidence>
<evidence type="ECO:0000256" key="7">
    <source>
        <dbReference type="ARBA" id="ARBA00022448"/>
    </source>
</evidence>
<dbReference type="Proteomes" id="UP001185899">
    <property type="component" value="Unassembled WGS sequence"/>
</dbReference>
<keyword evidence="10 15" id="KW-0249">Electron transport</keyword>
<accession>A0ABU4ATT8</accession>
<dbReference type="NCBIfam" id="TIGR01816">
    <property type="entry name" value="sdhA_forward"/>
    <property type="match status" value="1"/>
</dbReference>
<evidence type="ECO:0000256" key="5">
    <source>
        <dbReference type="ARBA" id="ARBA00012792"/>
    </source>
</evidence>
<comment type="caution">
    <text evidence="19">The sequence shown here is derived from an EMBL/GenBank/DDBJ whole genome shotgun (WGS) entry which is preliminary data.</text>
</comment>
<evidence type="ECO:0000256" key="8">
    <source>
        <dbReference type="ARBA" id="ARBA00022630"/>
    </source>
</evidence>
<evidence type="ECO:0000256" key="3">
    <source>
        <dbReference type="ARBA" id="ARBA00004894"/>
    </source>
</evidence>
<dbReference type="SUPFAM" id="SSF51905">
    <property type="entry name" value="FAD/NAD(P)-binding domain"/>
    <property type="match status" value="1"/>
</dbReference>
<dbReference type="Gene3D" id="3.50.50.60">
    <property type="entry name" value="FAD/NAD(P)-binding domain"/>
    <property type="match status" value="1"/>
</dbReference>
<feature type="domain" description="Fumarate reductase/succinate dehydrogenase flavoprotein-like C-terminal" evidence="18">
    <location>
        <begin position="454"/>
        <end position="583"/>
    </location>
</feature>
<keyword evidence="8 15" id="KW-0285">Flavoprotein</keyword>
<keyword evidence="11 15" id="KW-0560">Oxidoreductase</keyword>
<dbReference type="InterPro" id="IPR027477">
    <property type="entry name" value="Succ_DH/fumarate_Rdtase_cat_sf"/>
</dbReference>
<evidence type="ECO:0000313" key="19">
    <source>
        <dbReference type="EMBL" id="MDV6229655.1"/>
    </source>
</evidence>
<dbReference type="Pfam" id="PF00890">
    <property type="entry name" value="FAD_binding_2"/>
    <property type="match status" value="1"/>
</dbReference>
<evidence type="ECO:0000259" key="18">
    <source>
        <dbReference type="Pfam" id="PF02910"/>
    </source>
</evidence>
<dbReference type="EC" id="1.3.5.1" evidence="5 15"/>
<dbReference type="EMBL" id="JAWLKE010000002">
    <property type="protein sequence ID" value="MDV6229655.1"/>
    <property type="molecule type" value="Genomic_DNA"/>
</dbReference>
<dbReference type="InterPro" id="IPR037099">
    <property type="entry name" value="Fum_R/Succ_DH_flav-like_C_sf"/>
</dbReference>
<dbReference type="SUPFAM" id="SSF56425">
    <property type="entry name" value="Succinate dehydrogenase/fumarate reductase flavoprotein, catalytic domain"/>
    <property type="match status" value="1"/>
</dbReference>
<dbReference type="PANTHER" id="PTHR11632">
    <property type="entry name" value="SUCCINATE DEHYDROGENASE 2 FLAVOPROTEIN SUBUNIT"/>
    <property type="match status" value="1"/>
</dbReference>
<feature type="coiled-coil region" evidence="16">
    <location>
        <begin position="467"/>
        <end position="494"/>
    </location>
</feature>
<comment type="cofactor">
    <cofactor evidence="1 15">
        <name>FAD</name>
        <dbReference type="ChEBI" id="CHEBI:57692"/>
    </cofactor>
</comment>
<dbReference type="PIRSF" id="PIRSF000171">
    <property type="entry name" value="SDHA_APRA_LASPO"/>
    <property type="match status" value="1"/>
</dbReference>
<dbReference type="InterPro" id="IPR014006">
    <property type="entry name" value="Succ_Dhase_FrdA_Gneg"/>
</dbReference>
<proteinExistence type="inferred from homology"/>
<gene>
    <name evidence="19" type="primary">sdhA</name>
    <name evidence="19" type="ORF">R3P95_03785</name>
</gene>
<dbReference type="PROSITE" id="PS00504">
    <property type="entry name" value="FRD_SDH_FAD_BINDING"/>
    <property type="match status" value="1"/>
</dbReference>